<feature type="domain" description="AAA+ ATPase" evidence="2">
    <location>
        <begin position="505"/>
        <end position="633"/>
    </location>
</feature>
<dbReference type="PANTHER" id="PTHR35861:SF1">
    <property type="entry name" value="PHAGE TAIL SHEATH PROTEIN"/>
    <property type="match status" value="1"/>
</dbReference>
<reference evidence="3 4" key="1">
    <citation type="submission" date="2018-06" db="EMBL/GenBank/DDBJ databases">
        <title>Genomic Encyclopedia of Archaeal and Bacterial Type Strains, Phase II (KMG-II): from individual species to whole genera.</title>
        <authorList>
            <person name="Goeker M."/>
        </authorList>
    </citation>
    <scope>NUCLEOTIDE SEQUENCE [LARGE SCALE GENOMIC DNA]</scope>
    <source>
        <strain evidence="3 4">DSM 12408</strain>
    </source>
</reference>
<dbReference type="InterPro" id="IPR003593">
    <property type="entry name" value="AAA+_ATPase"/>
</dbReference>
<dbReference type="InterPro" id="IPR020287">
    <property type="entry name" value="Tail_sheath_C"/>
</dbReference>
<dbReference type="GO" id="GO:0016887">
    <property type="term" value="F:ATP hydrolysis activity"/>
    <property type="evidence" value="ECO:0007669"/>
    <property type="project" value="InterPro"/>
</dbReference>
<dbReference type="Proteomes" id="UP000248987">
    <property type="component" value="Unassembled WGS sequence"/>
</dbReference>
<dbReference type="Pfam" id="PF17482">
    <property type="entry name" value="Phage_sheath_1C"/>
    <property type="match status" value="1"/>
</dbReference>
<dbReference type="STRING" id="49280.A9996_06290"/>
<dbReference type="SUPFAM" id="SSF52540">
    <property type="entry name" value="P-loop containing nucleoside triphosphate hydrolases"/>
    <property type="match status" value="1"/>
</dbReference>
<sequence>MLQPTSPGVYVEEVSTTTPIVVQVNGSIPAFVGITALIPPIGFNTPLRITSLLEYEAHFGKAKYPNNFQIELVNNSGTLKIKQISQEPAAQQAILFYAMQLYFMNGGGPCYIVPIETPIKAHYILGIDALAAVDEVSLLVLPDACLLLNTADYHEICNSALQHCGSITNRFAILDVLDTANGVRQFRNQVVTNLRDGAAYTPHLKTNFSFDYDENEVLVTIDAAAPVNMSTLASSSNLHYRFLKTALENSPKVTLPPSAALAGIYVRTDKERGVWKAPANASIIGITGITRAIAEDEQTTLNVDPISGKSINAIRSFPGRGILVWGARTLAGNDNEYRYVSVRRFLNVVEASVYKASRFVAFEVNEQSTWNRLKVMTENYLQTLWRAGALQGTSAEKAYFVQVGLGSTMTEQDISDGNVIIQIGLAVVRSAEFVMIKIIHHQKNPSPTDITPPETKSLTSIQTNMEWSDLIINPETKHQLMDISQWISHNNTLLNEWGLAGKVRQSFSALFYGPSGTGKTLSAALIGKSAKRSIYKVKLYEILGKYIGETEKNLDQLFQRAELQGSILFFDEADALFGKRTEVRDAHDRYANVEVSYLLQLLEKHSGLILFATNHKANIDPGFTRRLDMLVEFPMPTIDERLQLWKQNIPTKAILADTIDLKTLAEAHELTGGAILNVIYYACLQALKKATHRIEESDVLEGIRKELSKQETD</sequence>
<dbReference type="Gene3D" id="3.40.50.11780">
    <property type="match status" value="1"/>
</dbReference>
<keyword evidence="4" id="KW-1185">Reference proteome</keyword>
<gene>
    <name evidence="3" type="ORF">LX77_02059</name>
</gene>
<dbReference type="InterPro" id="IPR003959">
    <property type="entry name" value="ATPase_AAA_core"/>
</dbReference>
<dbReference type="InterPro" id="IPR027417">
    <property type="entry name" value="P-loop_NTPase"/>
</dbReference>
<organism evidence="3 4">
    <name type="scientific">Gelidibacter algens</name>
    <dbReference type="NCBI Taxonomy" id="49280"/>
    <lineage>
        <taxon>Bacteria</taxon>
        <taxon>Pseudomonadati</taxon>
        <taxon>Bacteroidota</taxon>
        <taxon>Flavobacteriia</taxon>
        <taxon>Flavobacteriales</taxon>
        <taxon>Flavobacteriaceae</taxon>
        <taxon>Gelidibacter</taxon>
    </lineage>
</organism>
<evidence type="ECO:0000259" key="2">
    <source>
        <dbReference type="SMART" id="SM00382"/>
    </source>
</evidence>
<evidence type="ECO:0000313" key="4">
    <source>
        <dbReference type="Proteomes" id="UP000248987"/>
    </source>
</evidence>
<dbReference type="GO" id="GO:0005524">
    <property type="term" value="F:ATP binding"/>
    <property type="evidence" value="ECO:0007669"/>
    <property type="project" value="InterPro"/>
</dbReference>
<dbReference type="AlphaFoldDB" id="A0A1A7R3U7"/>
<dbReference type="Gene3D" id="3.40.50.300">
    <property type="entry name" value="P-loop containing nucleotide triphosphate hydrolases"/>
    <property type="match status" value="1"/>
</dbReference>
<dbReference type="RefSeq" id="WP_066432358.1">
    <property type="nucleotide sequence ID" value="NZ_LZRN01000009.1"/>
</dbReference>
<evidence type="ECO:0000256" key="1">
    <source>
        <dbReference type="ARBA" id="ARBA00008005"/>
    </source>
</evidence>
<dbReference type="SMART" id="SM00382">
    <property type="entry name" value="AAA"/>
    <property type="match status" value="1"/>
</dbReference>
<accession>A0A1A7R3U7</accession>
<dbReference type="CDD" id="cd19481">
    <property type="entry name" value="RecA-like_protease"/>
    <property type="match status" value="1"/>
</dbReference>
<evidence type="ECO:0000313" key="3">
    <source>
        <dbReference type="EMBL" id="RAJ24505.1"/>
    </source>
</evidence>
<protein>
    <submittedName>
        <fullName evidence="3">Phage tail sheath protein FI</fullName>
    </submittedName>
</protein>
<dbReference type="Pfam" id="PF00004">
    <property type="entry name" value="AAA"/>
    <property type="match status" value="1"/>
</dbReference>
<dbReference type="EMBL" id="QLLQ01000006">
    <property type="protein sequence ID" value="RAJ24505.1"/>
    <property type="molecule type" value="Genomic_DNA"/>
</dbReference>
<dbReference type="InterPro" id="IPR052042">
    <property type="entry name" value="Tail_sheath_structural"/>
</dbReference>
<comment type="similarity">
    <text evidence="1">Belongs to the myoviridae tail sheath protein family.</text>
</comment>
<comment type="caution">
    <text evidence="3">The sequence shown here is derived from an EMBL/GenBank/DDBJ whole genome shotgun (WGS) entry which is preliminary data.</text>
</comment>
<name>A0A1A7R3U7_9FLAO</name>
<proteinExistence type="inferred from homology"/>
<dbReference type="PANTHER" id="PTHR35861">
    <property type="match status" value="1"/>
</dbReference>